<accession>A0A7C4U9A3</accession>
<dbReference type="Gene3D" id="3.30.1360.170">
    <property type="match status" value="1"/>
</dbReference>
<feature type="active site" description="Involved in ionization of N3 of dUMP, leading to its activation" evidence="1">
    <location>
        <position position="165"/>
    </location>
</feature>
<dbReference type="PROSITE" id="PS51331">
    <property type="entry name" value="THYX"/>
    <property type="match status" value="1"/>
</dbReference>
<keyword evidence="1 2" id="KW-0808">Transferase</keyword>
<feature type="binding site" evidence="1">
    <location>
        <begin position="74"/>
        <end position="77"/>
    </location>
    <ligand>
        <name>dUMP</name>
        <dbReference type="ChEBI" id="CHEBI:246422"/>
        <note>ligand shared between dimeric partners</note>
    </ligand>
</feature>
<dbReference type="UniPathway" id="UPA00575"/>
<comment type="subunit">
    <text evidence="1">Homotetramer.</text>
</comment>
<dbReference type="GO" id="GO:0050797">
    <property type="term" value="F:thymidylate synthase (FAD) activity"/>
    <property type="evidence" value="ECO:0007669"/>
    <property type="project" value="UniProtKB-UniRule"/>
</dbReference>
<name>A0A7C4U9A3_UNCW3</name>
<protein>
    <recommendedName>
        <fullName evidence="1">Flavin-dependent thymidylate synthase</fullName>
        <shortName evidence="1">FDTS</shortName>
        <ecNumber evidence="1">2.1.1.148</ecNumber>
    </recommendedName>
    <alternativeName>
        <fullName evidence="1">FAD-dependent thymidylate synthase</fullName>
    </alternativeName>
    <alternativeName>
        <fullName evidence="1">Thymidylate synthase ThyX</fullName>
        <shortName evidence="1">TS</shortName>
        <shortName evidence="1">TSase</shortName>
    </alternativeName>
</protein>
<comment type="cofactor">
    <cofactor evidence="1">
        <name>FAD</name>
        <dbReference type="ChEBI" id="CHEBI:57692"/>
    </cofactor>
    <text evidence="1">Binds 4 FAD per tetramer. Each FAD binding site is formed by three monomers.</text>
</comment>
<comment type="function">
    <text evidence="1">Catalyzes the reductive methylation of 2'-deoxyuridine-5'-monophosphate (dUMP) to 2'-deoxythymidine-5'-monophosphate (dTMP) while utilizing 5,10-methylenetetrahydrofolate (mTHF) as the methyl donor, and NADPH and FADH(2) as the reductant.</text>
</comment>
<dbReference type="SUPFAM" id="SSF69796">
    <property type="entry name" value="Thymidylate synthase-complementing protein Thy1"/>
    <property type="match status" value="1"/>
</dbReference>
<feature type="binding site" evidence="1">
    <location>
        <position position="53"/>
    </location>
    <ligand>
        <name>FAD</name>
        <dbReference type="ChEBI" id="CHEBI:57692"/>
        <note>ligand shared between neighboring subunits</note>
    </ligand>
</feature>
<dbReference type="NCBIfam" id="TIGR02170">
    <property type="entry name" value="thyX"/>
    <property type="match status" value="1"/>
</dbReference>
<sequence>MKVSLISFTPEPLKVLYIAAKTCYSSDFPENNNPDEGSMKKLILNVYERGHESVFEHISFTFGVQDVSRVLTHQLVRHRIASYSQQSQRYVKMDKKIVIPPSIERNEEAREIYLRCVNSIWDSYEKLIKIGIDKEDARFILPNATTSNIVFTMNFRELIHTSGLRLCFRAQWEIKMLFTLVKKEIKNISPFLSDFLKPRCIRLGYCPEKESCGLRERRKNGKSKMD</sequence>
<dbReference type="GO" id="GO:0004799">
    <property type="term" value="F:thymidylate synthase activity"/>
    <property type="evidence" value="ECO:0007669"/>
    <property type="project" value="TreeGrafter"/>
</dbReference>
<feature type="binding site" evidence="1">
    <location>
        <position position="160"/>
    </location>
    <ligand>
        <name>FAD</name>
        <dbReference type="ChEBI" id="CHEBI:57692"/>
        <note>ligand shared between neighboring subunits</note>
    </ligand>
</feature>
<comment type="similarity">
    <text evidence="1">Belongs to the thymidylate synthase ThyX family.</text>
</comment>
<dbReference type="InterPro" id="IPR003669">
    <property type="entry name" value="Thymidylate_synthase_ThyX"/>
</dbReference>
<dbReference type="GO" id="GO:0006235">
    <property type="term" value="P:dTTP biosynthetic process"/>
    <property type="evidence" value="ECO:0007669"/>
    <property type="project" value="UniProtKB-UniRule"/>
</dbReference>
<reference evidence="2" key="1">
    <citation type="journal article" date="2020" name="mSystems">
        <title>Genome- and Community-Level Interaction Insights into Carbon Utilization and Element Cycling Functions of Hydrothermarchaeota in Hydrothermal Sediment.</title>
        <authorList>
            <person name="Zhou Z."/>
            <person name="Liu Y."/>
            <person name="Xu W."/>
            <person name="Pan J."/>
            <person name="Luo Z.H."/>
            <person name="Li M."/>
        </authorList>
    </citation>
    <scope>NUCLEOTIDE SEQUENCE [LARGE SCALE GENOMIC DNA]</scope>
    <source>
        <strain evidence="2">SpSt-780</strain>
    </source>
</reference>
<gene>
    <name evidence="1" type="primary">thyX</name>
    <name evidence="2" type="ORF">ENV67_01340</name>
</gene>
<dbReference type="GO" id="GO:0070402">
    <property type="term" value="F:NADPH binding"/>
    <property type="evidence" value="ECO:0007669"/>
    <property type="project" value="TreeGrafter"/>
</dbReference>
<dbReference type="EMBL" id="DTHG01000017">
    <property type="protein sequence ID" value="HGW91171.1"/>
    <property type="molecule type" value="Genomic_DNA"/>
</dbReference>
<keyword evidence="1" id="KW-0285">Flavoprotein</keyword>
<feature type="binding site" description="in other chain" evidence="1">
    <location>
        <begin position="85"/>
        <end position="89"/>
    </location>
    <ligand>
        <name>dUMP</name>
        <dbReference type="ChEBI" id="CHEBI:246422"/>
        <note>ligand shared between dimeric partners</note>
    </ligand>
</feature>
<organism evidence="2">
    <name type="scientific">candidate division WOR-3 bacterium</name>
    <dbReference type="NCBI Taxonomy" id="2052148"/>
    <lineage>
        <taxon>Bacteria</taxon>
        <taxon>Bacteria division WOR-3</taxon>
    </lineage>
</organism>
<dbReference type="GO" id="GO:0032259">
    <property type="term" value="P:methylation"/>
    <property type="evidence" value="ECO:0007669"/>
    <property type="project" value="UniProtKB-KW"/>
</dbReference>
<feature type="binding site" evidence="1">
    <location>
        <begin position="154"/>
        <end position="156"/>
    </location>
    <ligand>
        <name>FAD</name>
        <dbReference type="ChEBI" id="CHEBI:57692"/>
        <note>ligand shared between neighboring subunits</note>
    </ligand>
</feature>
<evidence type="ECO:0000256" key="1">
    <source>
        <dbReference type="HAMAP-Rule" id="MF_01408"/>
    </source>
</evidence>
<comment type="pathway">
    <text evidence="1">Pyrimidine metabolism; dTTP biosynthesis.</text>
</comment>
<dbReference type="PANTHER" id="PTHR34934">
    <property type="entry name" value="FLAVIN-DEPENDENT THYMIDYLATE SYNTHASE"/>
    <property type="match status" value="1"/>
</dbReference>
<feature type="binding site" evidence="1">
    <location>
        <position position="85"/>
    </location>
    <ligand>
        <name>FAD</name>
        <dbReference type="ChEBI" id="CHEBI:57692"/>
        <note>ligand shared between neighboring subunits</note>
    </ligand>
</feature>
<dbReference type="GO" id="GO:0050660">
    <property type="term" value="F:flavin adenine dinucleotide binding"/>
    <property type="evidence" value="ECO:0007669"/>
    <property type="project" value="UniProtKB-UniRule"/>
</dbReference>
<keyword evidence="1" id="KW-0274">FAD</keyword>
<feature type="binding site" evidence="1">
    <location>
        <begin position="77"/>
        <end position="79"/>
    </location>
    <ligand>
        <name>FAD</name>
        <dbReference type="ChEBI" id="CHEBI:57692"/>
        <note>ligand shared between neighboring subunits</note>
    </ligand>
</feature>
<comment type="caution">
    <text evidence="2">The sequence shown here is derived from an EMBL/GenBank/DDBJ whole genome shotgun (WGS) entry which is preliminary data.</text>
</comment>
<proteinExistence type="inferred from homology"/>
<dbReference type="AlphaFoldDB" id="A0A7C4U9A3"/>
<dbReference type="GO" id="GO:0006231">
    <property type="term" value="P:dTMP biosynthetic process"/>
    <property type="evidence" value="ECO:0007669"/>
    <property type="project" value="UniProtKB-UniRule"/>
</dbReference>
<keyword evidence="1 2" id="KW-0489">Methyltransferase</keyword>
<dbReference type="HAMAP" id="MF_01408">
    <property type="entry name" value="ThyX"/>
    <property type="match status" value="1"/>
</dbReference>
<keyword evidence="1" id="KW-0521">NADP</keyword>
<keyword evidence="1" id="KW-0545">Nucleotide biosynthesis</keyword>
<evidence type="ECO:0000313" key="2">
    <source>
        <dbReference type="EMBL" id="HGW91171.1"/>
    </source>
</evidence>
<dbReference type="CDD" id="cd20175">
    <property type="entry name" value="ThyX"/>
    <property type="match status" value="1"/>
</dbReference>
<dbReference type="PANTHER" id="PTHR34934:SF1">
    <property type="entry name" value="FLAVIN-DEPENDENT THYMIDYLATE SYNTHASE"/>
    <property type="match status" value="1"/>
</dbReference>
<feature type="binding site" evidence="1">
    <location>
        <position position="165"/>
    </location>
    <ligand>
        <name>dUMP</name>
        <dbReference type="ChEBI" id="CHEBI:246422"/>
        <note>ligand shared between dimeric partners</note>
    </ligand>
</feature>
<dbReference type="EC" id="2.1.1.148" evidence="1"/>
<dbReference type="InterPro" id="IPR036098">
    <property type="entry name" value="Thymidylate_synthase_ThyX_sf"/>
</dbReference>
<comment type="catalytic activity">
    <reaction evidence="1">
        <text>dUMP + (6R)-5,10-methylene-5,6,7,8-tetrahydrofolate + NADPH + H(+) = dTMP + (6S)-5,6,7,8-tetrahydrofolate + NADP(+)</text>
        <dbReference type="Rhea" id="RHEA:29043"/>
        <dbReference type="ChEBI" id="CHEBI:15378"/>
        <dbReference type="ChEBI" id="CHEBI:15636"/>
        <dbReference type="ChEBI" id="CHEBI:57453"/>
        <dbReference type="ChEBI" id="CHEBI:57783"/>
        <dbReference type="ChEBI" id="CHEBI:58349"/>
        <dbReference type="ChEBI" id="CHEBI:63528"/>
        <dbReference type="ChEBI" id="CHEBI:246422"/>
        <dbReference type="EC" id="2.1.1.148"/>
    </reaction>
</comment>
<feature type="binding site" description="in other chain" evidence="1">
    <location>
        <position position="138"/>
    </location>
    <ligand>
        <name>dUMP</name>
        <dbReference type="ChEBI" id="CHEBI:246422"/>
        <note>ligand shared between dimeric partners</note>
    </ligand>
</feature>
<dbReference type="Pfam" id="PF02511">
    <property type="entry name" value="Thy1"/>
    <property type="match status" value="1"/>
</dbReference>